<dbReference type="SMART" id="SM00704">
    <property type="entry name" value="ZnF_CDGSH"/>
    <property type="match status" value="2"/>
</dbReference>
<dbReference type="Gene3D" id="3.40.5.90">
    <property type="entry name" value="CDGSH iron-sulfur domain, mitoNEET-type"/>
    <property type="match status" value="2"/>
</dbReference>
<keyword evidence="7" id="KW-1185">Reference proteome</keyword>
<accession>A0ABV8NUB5</accession>
<protein>
    <submittedName>
        <fullName evidence="6">CDGSH iron-sulfur domain-containing protein</fullName>
    </submittedName>
</protein>
<evidence type="ECO:0000256" key="1">
    <source>
        <dbReference type="ARBA" id="ARBA00022714"/>
    </source>
</evidence>
<reference evidence="7" key="1">
    <citation type="journal article" date="2019" name="Int. J. Syst. Evol. Microbiol.">
        <title>The Global Catalogue of Microorganisms (GCM) 10K type strain sequencing project: providing services to taxonomists for standard genome sequencing and annotation.</title>
        <authorList>
            <consortium name="The Broad Institute Genomics Platform"/>
            <consortium name="The Broad Institute Genome Sequencing Center for Infectious Disease"/>
            <person name="Wu L."/>
            <person name="Ma J."/>
        </authorList>
    </citation>
    <scope>NUCLEOTIDE SEQUENCE [LARGE SCALE GENOMIC DNA]</scope>
    <source>
        <strain evidence="7">LMG 24813</strain>
    </source>
</reference>
<feature type="domain" description="Iron-binding zinc finger CDGSH type" evidence="5">
    <location>
        <begin position="48"/>
        <end position="80"/>
    </location>
</feature>
<name>A0ABV8NUB5_9BURK</name>
<keyword evidence="1" id="KW-0001">2Fe-2S</keyword>
<dbReference type="InterPro" id="IPR018967">
    <property type="entry name" value="FeS-contain_CDGSH-typ"/>
</dbReference>
<organism evidence="6 7">
    <name type="scientific">Candidimonas humi</name>
    <dbReference type="NCBI Taxonomy" id="683355"/>
    <lineage>
        <taxon>Bacteria</taxon>
        <taxon>Pseudomonadati</taxon>
        <taxon>Pseudomonadota</taxon>
        <taxon>Betaproteobacteria</taxon>
        <taxon>Burkholderiales</taxon>
        <taxon>Alcaligenaceae</taxon>
        <taxon>Candidimonas</taxon>
    </lineage>
</organism>
<proteinExistence type="predicted"/>
<dbReference type="RefSeq" id="WP_246600246.1">
    <property type="nucleotide sequence ID" value="NZ_JAHTBN010000001.1"/>
</dbReference>
<dbReference type="Pfam" id="PF06902">
    <property type="entry name" value="Fer4_19"/>
    <property type="match status" value="1"/>
</dbReference>
<comment type="caution">
    <text evidence="6">The sequence shown here is derived from an EMBL/GenBank/DDBJ whole genome shotgun (WGS) entry which is preliminary data.</text>
</comment>
<evidence type="ECO:0000313" key="6">
    <source>
        <dbReference type="EMBL" id="MFC4199450.1"/>
    </source>
</evidence>
<evidence type="ECO:0000256" key="2">
    <source>
        <dbReference type="ARBA" id="ARBA00022723"/>
    </source>
</evidence>
<dbReference type="EMBL" id="JBHSBV010000001">
    <property type="protein sequence ID" value="MFC4199450.1"/>
    <property type="molecule type" value="Genomic_DNA"/>
</dbReference>
<sequence>MDTSQSADAMTISVMKNGPYAVTGGPPLSKQTIGTNAAGESTQWLPGEAYAVGESYFLCRCGHSSKKPFCDGTHAKVGFDGAETASRESYAAQAQEINGPVLALTDAEPLCAFARFCDRDGNVWNTVSRVRSEPAREAYVRQVGQCPSGRLVAWDLATRKPIEPELPPSIAVVEDPQQGVSGPLWVRGGIKLIAADGVAYETRNRMTLCRCGQSGNKPFCDGTHASVGFRDE</sequence>
<keyword evidence="2" id="KW-0479">Metal-binding</keyword>
<evidence type="ECO:0000259" key="5">
    <source>
        <dbReference type="SMART" id="SM00704"/>
    </source>
</evidence>
<dbReference type="PANTHER" id="PTHR46491">
    <property type="entry name" value="CDGSH IRON SULFUR DOMAIN PROTEIN HOMOLOG"/>
    <property type="match status" value="1"/>
</dbReference>
<keyword evidence="4" id="KW-0411">Iron-sulfur</keyword>
<evidence type="ECO:0000256" key="4">
    <source>
        <dbReference type="ARBA" id="ARBA00023014"/>
    </source>
</evidence>
<dbReference type="Proteomes" id="UP001595848">
    <property type="component" value="Unassembled WGS sequence"/>
</dbReference>
<evidence type="ECO:0000313" key="7">
    <source>
        <dbReference type="Proteomes" id="UP001595848"/>
    </source>
</evidence>
<dbReference type="InterPro" id="IPR016548">
    <property type="entry name" value="UCP009180"/>
</dbReference>
<gene>
    <name evidence="6" type="ORF">ACFOY1_00670</name>
</gene>
<dbReference type="InterPro" id="IPR052950">
    <property type="entry name" value="CISD"/>
</dbReference>
<dbReference type="PANTHER" id="PTHR46491:SF3">
    <property type="entry name" value="CDGSH IRON-SULFUR DOMAIN-CONTAINING PROTEIN 3, MITOCHONDRIAL"/>
    <property type="match status" value="1"/>
</dbReference>
<dbReference type="InterPro" id="IPR042216">
    <property type="entry name" value="MitoNEET_CISD"/>
</dbReference>
<keyword evidence="3" id="KW-0408">Iron</keyword>
<dbReference type="InterPro" id="IPR010693">
    <property type="entry name" value="Divergent_4Fe-4S_mono-cluster"/>
</dbReference>
<dbReference type="PIRSF" id="PIRSF009180">
    <property type="entry name" value="UCP009180"/>
    <property type="match status" value="1"/>
</dbReference>
<feature type="domain" description="Iron-binding zinc finger CDGSH type" evidence="5">
    <location>
        <begin position="193"/>
        <end position="230"/>
    </location>
</feature>
<dbReference type="Pfam" id="PF09360">
    <property type="entry name" value="zf-CDGSH"/>
    <property type="match status" value="2"/>
</dbReference>
<evidence type="ECO:0000256" key="3">
    <source>
        <dbReference type="ARBA" id="ARBA00023004"/>
    </source>
</evidence>